<accession>A0ABN1UNE0</accession>
<evidence type="ECO:0000313" key="3">
    <source>
        <dbReference type="Proteomes" id="UP001501371"/>
    </source>
</evidence>
<evidence type="ECO:0000256" key="1">
    <source>
        <dbReference type="SAM" id="MobiDB-lite"/>
    </source>
</evidence>
<organism evidence="2 3">
    <name type="scientific">Streptomyces hebeiensis</name>
    <dbReference type="NCBI Taxonomy" id="229486"/>
    <lineage>
        <taxon>Bacteria</taxon>
        <taxon>Bacillati</taxon>
        <taxon>Actinomycetota</taxon>
        <taxon>Actinomycetes</taxon>
        <taxon>Kitasatosporales</taxon>
        <taxon>Streptomycetaceae</taxon>
        <taxon>Streptomyces</taxon>
    </lineage>
</organism>
<comment type="caution">
    <text evidence="2">The sequence shown here is derived from an EMBL/GenBank/DDBJ whole genome shotgun (WGS) entry which is preliminary data.</text>
</comment>
<dbReference type="Proteomes" id="UP001501371">
    <property type="component" value="Unassembled WGS sequence"/>
</dbReference>
<dbReference type="EMBL" id="BAAAKV010000010">
    <property type="protein sequence ID" value="GAA1160253.1"/>
    <property type="molecule type" value="Genomic_DNA"/>
</dbReference>
<keyword evidence="3" id="KW-1185">Reference proteome</keyword>
<name>A0ABN1UNE0_9ACTN</name>
<sequence>MESSALAAGGRRPSVVRVRQRRSAAVHRRVYDRALVEVRGCLRDWDDGRDAAREAKAVAETIIAPEYEGRGSSSCRRTRTTHPAGAADGRNEIRLDEGEGEHGTLYVANRGKPFGGRNCKDLCGVALSSERADAGIGHRGVGYKSVLHLCDAPRSTAWPGRDAGSPTGLPSGSPLDDYDALAREVAPERASFAAYL</sequence>
<evidence type="ECO:0000313" key="2">
    <source>
        <dbReference type="EMBL" id="GAA1160253.1"/>
    </source>
</evidence>
<protein>
    <submittedName>
        <fullName evidence="2">Uncharacterized protein</fullName>
    </submittedName>
</protein>
<feature type="region of interest" description="Disordered" evidence="1">
    <location>
        <begin position="155"/>
        <end position="174"/>
    </location>
</feature>
<gene>
    <name evidence="2" type="ORF">GCM10009654_15620</name>
</gene>
<proteinExistence type="predicted"/>
<reference evidence="2 3" key="1">
    <citation type="journal article" date="2019" name="Int. J. Syst. Evol. Microbiol.">
        <title>The Global Catalogue of Microorganisms (GCM) 10K type strain sequencing project: providing services to taxonomists for standard genome sequencing and annotation.</title>
        <authorList>
            <consortium name="The Broad Institute Genomics Platform"/>
            <consortium name="The Broad Institute Genome Sequencing Center for Infectious Disease"/>
            <person name="Wu L."/>
            <person name="Ma J."/>
        </authorList>
    </citation>
    <scope>NUCLEOTIDE SEQUENCE [LARGE SCALE GENOMIC DNA]</scope>
    <source>
        <strain evidence="2 3">JCM 12696</strain>
    </source>
</reference>
<feature type="region of interest" description="Disordered" evidence="1">
    <location>
        <begin position="69"/>
        <end position="90"/>
    </location>
</feature>